<dbReference type="GO" id="GO:0005829">
    <property type="term" value="C:cytosol"/>
    <property type="evidence" value="ECO:0007669"/>
    <property type="project" value="TreeGrafter"/>
</dbReference>
<dbReference type="GO" id="GO:0005524">
    <property type="term" value="F:ATP binding"/>
    <property type="evidence" value="ECO:0007669"/>
    <property type="project" value="UniProtKB-KW"/>
</dbReference>
<dbReference type="FunFam" id="3.90.640.10:FF:000010">
    <property type="entry name" value="heat shock 70 kDa protein 14"/>
    <property type="match status" value="1"/>
</dbReference>
<keyword evidence="2" id="KW-0547">Nucleotide-binding</keyword>
<dbReference type="Gene3D" id="3.90.640.10">
    <property type="entry name" value="Actin, Chain A, domain 4"/>
    <property type="match status" value="1"/>
</dbReference>
<dbReference type="OrthoDB" id="29851at2759"/>
<dbReference type="PROSITE" id="PS01036">
    <property type="entry name" value="HSP70_3"/>
    <property type="match status" value="1"/>
</dbReference>
<keyword evidence="3" id="KW-0067">ATP-binding</keyword>
<feature type="region of interest" description="Disordered" evidence="4">
    <location>
        <begin position="462"/>
        <end position="482"/>
    </location>
</feature>
<dbReference type="SUPFAM" id="SSF100920">
    <property type="entry name" value="Heat shock protein 70kD (HSP70), peptide-binding domain"/>
    <property type="match status" value="1"/>
</dbReference>
<evidence type="ECO:0000313" key="6">
    <source>
        <dbReference type="Proteomes" id="UP000070444"/>
    </source>
</evidence>
<dbReference type="Gene3D" id="3.30.30.30">
    <property type="match status" value="1"/>
</dbReference>
<evidence type="ECO:0000313" key="5">
    <source>
        <dbReference type="EMBL" id="KXN67288.1"/>
    </source>
</evidence>
<protein>
    <submittedName>
        <fullName evidence="5">HSP70-domain-containing protein</fullName>
    </submittedName>
</protein>
<dbReference type="GO" id="GO:0051082">
    <property type="term" value="F:unfolded protein binding"/>
    <property type="evidence" value="ECO:0007669"/>
    <property type="project" value="EnsemblFungi"/>
</dbReference>
<evidence type="ECO:0000256" key="4">
    <source>
        <dbReference type="SAM" id="MobiDB-lite"/>
    </source>
</evidence>
<dbReference type="InterPro" id="IPR029047">
    <property type="entry name" value="HSP70_peptide-bd_sf"/>
</dbReference>
<dbReference type="STRING" id="796925.A0A137NX60"/>
<dbReference type="Pfam" id="PF00012">
    <property type="entry name" value="HSP70"/>
    <property type="match status" value="1"/>
</dbReference>
<evidence type="ECO:0000256" key="2">
    <source>
        <dbReference type="ARBA" id="ARBA00022741"/>
    </source>
</evidence>
<dbReference type="GO" id="GO:0051083">
    <property type="term" value="P:'de novo' cotranslational protein folding"/>
    <property type="evidence" value="ECO:0007669"/>
    <property type="project" value="EnsemblFungi"/>
</dbReference>
<organism evidence="5 6">
    <name type="scientific">Conidiobolus coronatus (strain ATCC 28846 / CBS 209.66 / NRRL 28638)</name>
    <name type="common">Delacroixia coronata</name>
    <dbReference type="NCBI Taxonomy" id="796925"/>
    <lineage>
        <taxon>Eukaryota</taxon>
        <taxon>Fungi</taxon>
        <taxon>Fungi incertae sedis</taxon>
        <taxon>Zoopagomycota</taxon>
        <taxon>Entomophthoromycotina</taxon>
        <taxon>Entomophthoromycetes</taxon>
        <taxon>Entomophthorales</taxon>
        <taxon>Ancylistaceae</taxon>
        <taxon>Conidiobolus</taxon>
    </lineage>
</organism>
<dbReference type="GO" id="GO:0140662">
    <property type="term" value="F:ATP-dependent protein folding chaperone"/>
    <property type="evidence" value="ECO:0007669"/>
    <property type="project" value="InterPro"/>
</dbReference>
<dbReference type="GO" id="GO:0006450">
    <property type="term" value="P:regulation of translational fidelity"/>
    <property type="evidence" value="ECO:0007669"/>
    <property type="project" value="EnsemblFungi"/>
</dbReference>
<dbReference type="InterPro" id="IPR013126">
    <property type="entry name" value="Hsp_70_fam"/>
</dbReference>
<dbReference type="Gene3D" id="2.60.34.10">
    <property type="entry name" value="Substrate Binding Domain Of DNAk, Chain A, domain 1"/>
    <property type="match status" value="1"/>
</dbReference>
<dbReference type="SUPFAM" id="SSF53067">
    <property type="entry name" value="Actin-like ATPase domain"/>
    <property type="match status" value="2"/>
</dbReference>
<keyword evidence="6" id="KW-1185">Reference proteome</keyword>
<evidence type="ECO:0000256" key="3">
    <source>
        <dbReference type="ARBA" id="ARBA00022840"/>
    </source>
</evidence>
<feature type="compositionally biased region" description="Acidic residues" evidence="4">
    <location>
        <begin position="473"/>
        <end position="482"/>
    </location>
</feature>
<dbReference type="GO" id="GO:0006452">
    <property type="term" value="P:translational frameshifting"/>
    <property type="evidence" value="ECO:0007669"/>
    <property type="project" value="EnsemblFungi"/>
</dbReference>
<proteinExistence type="inferred from homology"/>
<comment type="similarity">
    <text evidence="1">Belongs to the heat shock protein 70 family.</text>
</comment>
<accession>A0A137NX60</accession>
<dbReference type="GO" id="GO:0006364">
    <property type="term" value="P:rRNA processing"/>
    <property type="evidence" value="ECO:0007669"/>
    <property type="project" value="EnsemblFungi"/>
</dbReference>
<dbReference type="AlphaFoldDB" id="A0A137NX60"/>
<dbReference type="GO" id="GO:0002181">
    <property type="term" value="P:cytoplasmic translation"/>
    <property type="evidence" value="ECO:0007669"/>
    <property type="project" value="EnsemblFungi"/>
</dbReference>
<dbReference type="EMBL" id="KQ964646">
    <property type="protein sequence ID" value="KXN67288.1"/>
    <property type="molecule type" value="Genomic_DNA"/>
</dbReference>
<dbReference type="Proteomes" id="UP000070444">
    <property type="component" value="Unassembled WGS sequence"/>
</dbReference>
<dbReference type="GO" id="GO:0101031">
    <property type="term" value="C:protein folding chaperone complex"/>
    <property type="evidence" value="ECO:0007669"/>
    <property type="project" value="EnsemblFungi"/>
</dbReference>
<sequence length="540" mass="59083">MESPILSTQQRPNVIGINIGNAYSSVAIIELDGRANVIANEDGERMIPTTVAFSGDEEFSGSQAQGQAVRKPQKYSLRADSEIFKTHQKTYPFTFIEKNGFAGYEVEFNGKPTQFTAHEITAKFIKSLKDTASAYLGTEVSGAVLAVPEFFTDAQRDDLMTAARDAGLNVLQVINEPTAAVSAYDIIEGKNKKTDKTVVVLDLGARSLDVNLLSAKKGLYTVLATIHDNTIGGVKFDQLLVDHFSKEFQKKTKVDISSNTKALTKLTNACDLTKRTLTSLITAPCFVESLAEGLDFHSTINRTRFEIMSAKLFNQVLSVVSALLEKSDYKSYEIDEVVLVGGASRIPKLGRKLSELFEHEDFEVRSQLETDEVIPLGCVLQAATLSQLNHGEDVSLEQLQENSHLINANYTVAPIGLVGGDDQFVTLIGKDTPLPVRRVFPLAIAEGSKSAFVSIYEAVEDSKTIQPETPPQDPEDDEEPEVPEPITTFFYKANTLLAELGLKDLDTPNLQLQIEVDEQGKLDITLSDLKSGSFSQVTSA</sequence>
<gene>
    <name evidence="5" type="ORF">CONCODRAFT_80218</name>
</gene>
<dbReference type="InterPro" id="IPR043129">
    <property type="entry name" value="ATPase_NBD"/>
</dbReference>
<dbReference type="PANTHER" id="PTHR45639:SF32">
    <property type="entry name" value="HEAT SHOCK PROTEIN PDR13"/>
    <property type="match status" value="1"/>
</dbReference>
<dbReference type="PANTHER" id="PTHR45639">
    <property type="entry name" value="HSC70CB, ISOFORM G-RELATED"/>
    <property type="match status" value="1"/>
</dbReference>
<dbReference type="Gene3D" id="3.30.420.40">
    <property type="match status" value="2"/>
</dbReference>
<dbReference type="PRINTS" id="PR00301">
    <property type="entry name" value="HEATSHOCK70"/>
</dbReference>
<evidence type="ECO:0000256" key="1">
    <source>
        <dbReference type="ARBA" id="ARBA00007381"/>
    </source>
</evidence>
<name>A0A137NX60_CONC2</name>
<reference evidence="5 6" key="1">
    <citation type="journal article" date="2015" name="Genome Biol. Evol.">
        <title>Phylogenomic analyses indicate that early fungi evolved digesting cell walls of algal ancestors of land plants.</title>
        <authorList>
            <person name="Chang Y."/>
            <person name="Wang S."/>
            <person name="Sekimoto S."/>
            <person name="Aerts A.L."/>
            <person name="Choi C."/>
            <person name="Clum A."/>
            <person name="LaButti K.M."/>
            <person name="Lindquist E.A."/>
            <person name="Yee Ngan C."/>
            <person name="Ohm R.A."/>
            <person name="Salamov A.A."/>
            <person name="Grigoriev I.V."/>
            <person name="Spatafora J.W."/>
            <person name="Berbee M.L."/>
        </authorList>
    </citation>
    <scope>NUCLEOTIDE SEQUENCE [LARGE SCALE GENOMIC DNA]</scope>
    <source>
        <strain evidence="5 6">NRRL 28638</strain>
    </source>
</reference>
<dbReference type="InterPro" id="IPR018181">
    <property type="entry name" value="Heat_shock_70_CS"/>
</dbReference>
<dbReference type="OMA" id="GSTCACA"/>
<dbReference type="GO" id="GO:0005634">
    <property type="term" value="C:nucleus"/>
    <property type="evidence" value="ECO:0007669"/>
    <property type="project" value="TreeGrafter"/>
</dbReference>